<dbReference type="FunFam" id="3.30.70.270:FF:000001">
    <property type="entry name" value="Diguanylate cyclase domain protein"/>
    <property type="match status" value="1"/>
</dbReference>
<dbReference type="GO" id="GO:0005886">
    <property type="term" value="C:plasma membrane"/>
    <property type="evidence" value="ECO:0007669"/>
    <property type="project" value="TreeGrafter"/>
</dbReference>
<dbReference type="InterPro" id="IPR043128">
    <property type="entry name" value="Rev_trsase/Diguanyl_cyclase"/>
</dbReference>
<dbReference type="Proteomes" id="UP000238196">
    <property type="component" value="Unassembled WGS sequence"/>
</dbReference>
<dbReference type="Pfam" id="PF00990">
    <property type="entry name" value="GGDEF"/>
    <property type="match status" value="1"/>
</dbReference>
<accession>A0A2S5KWS3</accession>
<dbReference type="CDD" id="cd01949">
    <property type="entry name" value="GGDEF"/>
    <property type="match status" value="1"/>
</dbReference>
<keyword evidence="3" id="KW-1133">Transmembrane helix</keyword>
<dbReference type="GO" id="GO:0043709">
    <property type="term" value="P:cell adhesion involved in single-species biofilm formation"/>
    <property type="evidence" value="ECO:0007669"/>
    <property type="project" value="TreeGrafter"/>
</dbReference>
<dbReference type="PANTHER" id="PTHR45138">
    <property type="entry name" value="REGULATORY COMPONENTS OF SENSORY TRANSDUCTION SYSTEM"/>
    <property type="match status" value="1"/>
</dbReference>
<dbReference type="PANTHER" id="PTHR45138:SF9">
    <property type="entry name" value="DIGUANYLATE CYCLASE DGCM-RELATED"/>
    <property type="match status" value="1"/>
</dbReference>
<comment type="caution">
    <text evidence="5">The sequence shown here is derived from an EMBL/GenBank/DDBJ whole genome shotgun (WGS) entry which is preliminary data.</text>
</comment>
<dbReference type="EMBL" id="PRLP01000005">
    <property type="protein sequence ID" value="PPC79155.1"/>
    <property type="molecule type" value="Genomic_DNA"/>
</dbReference>
<evidence type="ECO:0000256" key="3">
    <source>
        <dbReference type="SAM" id="Phobius"/>
    </source>
</evidence>
<dbReference type="NCBIfam" id="TIGR00254">
    <property type="entry name" value="GGDEF"/>
    <property type="match status" value="1"/>
</dbReference>
<dbReference type="GO" id="GO:0052621">
    <property type="term" value="F:diguanylate cyclase activity"/>
    <property type="evidence" value="ECO:0007669"/>
    <property type="project" value="UniProtKB-EC"/>
</dbReference>
<feature type="transmembrane region" description="Helical" evidence="3">
    <location>
        <begin position="137"/>
        <end position="155"/>
    </location>
</feature>
<name>A0A2S5KWS3_9PROT</name>
<evidence type="ECO:0000313" key="5">
    <source>
        <dbReference type="EMBL" id="PPC79155.1"/>
    </source>
</evidence>
<organism evidence="5 6">
    <name type="scientific">Proteobacteria bacterium 228</name>
    <dbReference type="NCBI Taxonomy" id="2083153"/>
    <lineage>
        <taxon>Bacteria</taxon>
        <taxon>Pseudomonadati</taxon>
        <taxon>Pseudomonadota</taxon>
    </lineage>
</organism>
<dbReference type="GO" id="GO:1902201">
    <property type="term" value="P:negative regulation of bacterial-type flagellum-dependent cell motility"/>
    <property type="evidence" value="ECO:0007669"/>
    <property type="project" value="TreeGrafter"/>
</dbReference>
<keyword evidence="3" id="KW-0812">Transmembrane</keyword>
<sequence>MMTTWLVAMLFSANNDLGILPGVQAARPGMAIAADKLLAQRELIEQTLQSGVRWLFFPCTVECMYEHDRERLRQRQLWKGGLLAILIYNLFLLMDRLMLPDIFFEAMVIRLGIVTPLMLAVLYGIRRGLPAHWRELALLVMNLVIIGSLLVMLDMSHYTDSIFYHPGIYLVLMFASVVVQLNFWFTLLTCLFTIALYVLIKPVPPGVPDFVFPTYVLMLVTTALFSVFACYTLERNERRTYLAGLLDQIRQLQLARLNDELRMLSYTDPLTGLANRREMSGYLAQLSKARQREEMGVIMLDVDHFKHFNDRYGHPAGDRCLRTIADTLQSTLRRKGDMVARFGGEEFVVLLPGGDLHIARLVAEKMCSAIKALRIPHQGAGEGNIVTISAGVAVGSVDLDIDEPLRLADEALYRAKSAGRDCVSA</sequence>
<evidence type="ECO:0000256" key="1">
    <source>
        <dbReference type="ARBA" id="ARBA00012528"/>
    </source>
</evidence>
<comment type="catalytic activity">
    <reaction evidence="2">
        <text>2 GTP = 3',3'-c-di-GMP + 2 diphosphate</text>
        <dbReference type="Rhea" id="RHEA:24898"/>
        <dbReference type="ChEBI" id="CHEBI:33019"/>
        <dbReference type="ChEBI" id="CHEBI:37565"/>
        <dbReference type="ChEBI" id="CHEBI:58805"/>
        <dbReference type="EC" id="2.7.7.65"/>
    </reaction>
</comment>
<dbReference type="AlphaFoldDB" id="A0A2S5KWS3"/>
<feature type="transmembrane region" description="Helical" evidence="3">
    <location>
        <begin position="212"/>
        <end position="233"/>
    </location>
</feature>
<reference evidence="5 6" key="1">
    <citation type="submission" date="2018-02" db="EMBL/GenBank/DDBJ databases">
        <title>novel marine gammaproteobacteria from coastal saline agro ecosystem.</title>
        <authorList>
            <person name="Krishnan R."/>
            <person name="Ramesh Kumar N."/>
        </authorList>
    </citation>
    <scope>NUCLEOTIDE SEQUENCE [LARGE SCALE GENOMIC DNA]</scope>
    <source>
        <strain evidence="5 6">228</strain>
    </source>
</reference>
<dbReference type="PROSITE" id="PS50887">
    <property type="entry name" value="GGDEF"/>
    <property type="match status" value="1"/>
</dbReference>
<protein>
    <recommendedName>
        <fullName evidence="1">diguanylate cyclase</fullName>
        <ecNumber evidence="1">2.7.7.65</ecNumber>
    </recommendedName>
</protein>
<feature type="transmembrane region" description="Helical" evidence="3">
    <location>
        <begin position="106"/>
        <end position="125"/>
    </location>
</feature>
<evidence type="ECO:0000256" key="2">
    <source>
        <dbReference type="ARBA" id="ARBA00034247"/>
    </source>
</evidence>
<dbReference type="InterPro" id="IPR050469">
    <property type="entry name" value="Diguanylate_Cyclase"/>
</dbReference>
<dbReference type="SUPFAM" id="SSF55073">
    <property type="entry name" value="Nucleotide cyclase"/>
    <property type="match status" value="1"/>
</dbReference>
<dbReference type="InterPro" id="IPR000160">
    <property type="entry name" value="GGDEF_dom"/>
</dbReference>
<dbReference type="OrthoDB" id="9812260at2"/>
<feature type="domain" description="GGDEF" evidence="4">
    <location>
        <begin position="293"/>
        <end position="425"/>
    </location>
</feature>
<dbReference type="SMART" id="SM00267">
    <property type="entry name" value="GGDEF"/>
    <property type="match status" value="1"/>
</dbReference>
<feature type="transmembrane region" description="Helical" evidence="3">
    <location>
        <begin position="77"/>
        <end position="94"/>
    </location>
</feature>
<evidence type="ECO:0000313" key="6">
    <source>
        <dbReference type="Proteomes" id="UP000238196"/>
    </source>
</evidence>
<dbReference type="EC" id="2.7.7.65" evidence="1"/>
<evidence type="ECO:0000259" key="4">
    <source>
        <dbReference type="PROSITE" id="PS50887"/>
    </source>
</evidence>
<proteinExistence type="predicted"/>
<dbReference type="InterPro" id="IPR029787">
    <property type="entry name" value="Nucleotide_cyclase"/>
</dbReference>
<keyword evidence="3" id="KW-0472">Membrane</keyword>
<dbReference type="Gene3D" id="3.30.70.270">
    <property type="match status" value="1"/>
</dbReference>
<feature type="transmembrane region" description="Helical" evidence="3">
    <location>
        <begin position="167"/>
        <end position="200"/>
    </location>
</feature>
<gene>
    <name evidence="5" type="ORF">C4K68_01660</name>
</gene>